<proteinExistence type="predicted"/>
<sequence>MGVGKPTPTSSIEQHADMFKMFSISTVALNENKRLVVEVIVGEMADIMERMRYNLLDDRLSPPADGETLDPTTFPRTFDYMHMGNIPDYIGGILTTFLVGRPLLKEDKVSSLRFNNLLNPPEFGNHQTFQSEYLLMHDTKLICQHFLLSRCPGNDSNRNLPPMLVAMGESFLFEDYMIWDSVPRSTLPFQQLLPKSGLEKWIYAHLLKICLPYPRPMFSGAPVYAPLNLSALIRLISDMLEVGYPAHWLLGIFSSTCAAVITTSARPPTQLVTKPADVETNHPAKAISIQPWVGC</sequence>
<dbReference type="EMBL" id="CDHN01000002">
    <property type="protein sequence ID" value="CEJ86325.1"/>
    <property type="molecule type" value="Genomic_DNA"/>
</dbReference>
<dbReference type="AlphaFoldDB" id="A0A0A1SUB5"/>
<evidence type="ECO:0000313" key="2">
    <source>
        <dbReference type="Proteomes" id="UP000039046"/>
    </source>
</evidence>
<organism evidence="1 2">
    <name type="scientific">[Torrubiella] hemipterigena</name>
    <dbReference type="NCBI Taxonomy" id="1531966"/>
    <lineage>
        <taxon>Eukaryota</taxon>
        <taxon>Fungi</taxon>
        <taxon>Dikarya</taxon>
        <taxon>Ascomycota</taxon>
        <taxon>Pezizomycotina</taxon>
        <taxon>Sordariomycetes</taxon>
        <taxon>Hypocreomycetidae</taxon>
        <taxon>Hypocreales</taxon>
        <taxon>Clavicipitaceae</taxon>
        <taxon>Clavicipitaceae incertae sedis</taxon>
        <taxon>'Torrubiella' clade</taxon>
    </lineage>
</organism>
<protein>
    <submittedName>
        <fullName evidence="1">Uncharacterized protein</fullName>
    </submittedName>
</protein>
<reference evidence="1 2" key="1">
    <citation type="journal article" date="2015" name="Genome Announc.">
        <title>Draft Genome Sequence and Gene Annotation of the Entomopathogenic Fungus Verticillium hemipterigenum.</title>
        <authorList>
            <person name="Horn F."/>
            <person name="Habel A."/>
            <person name="Scharf D.H."/>
            <person name="Dworschak J."/>
            <person name="Brakhage A.A."/>
            <person name="Guthke R."/>
            <person name="Hertweck C."/>
            <person name="Linde J."/>
        </authorList>
    </citation>
    <scope>NUCLEOTIDE SEQUENCE [LARGE SCALE GENOMIC DNA]</scope>
</reference>
<dbReference type="OrthoDB" id="2423701at2759"/>
<dbReference type="HOGENOM" id="CLU_943939_0_0_1"/>
<gene>
    <name evidence="1" type="ORF">VHEMI04074</name>
</gene>
<evidence type="ECO:0000313" key="1">
    <source>
        <dbReference type="EMBL" id="CEJ86325.1"/>
    </source>
</evidence>
<dbReference type="STRING" id="1531966.A0A0A1SUB5"/>
<accession>A0A0A1SUB5</accession>
<dbReference type="Proteomes" id="UP000039046">
    <property type="component" value="Unassembled WGS sequence"/>
</dbReference>
<name>A0A0A1SUB5_9HYPO</name>
<keyword evidence="2" id="KW-1185">Reference proteome</keyword>